<dbReference type="Pfam" id="PF00563">
    <property type="entry name" value="EAL"/>
    <property type="match status" value="1"/>
</dbReference>
<dbReference type="PANTHER" id="PTHR44757">
    <property type="entry name" value="DIGUANYLATE CYCLASE DGCP"/>
    <property type="match status" value="1"/>
</dbReference>
<feature type="transmembrane region" description="Helical" evidence="1">
    <location>
        <begin position="217"/>
        <end position="236"/>
    </location>
</feature>
<dbReference type="Proteomes" id="UP001433071">
    <property type="component" value="Unassembled WGS sequence"/>
</dbReference>
<evidence type="ECO:0000313" key="5">
    <source>
        <dbReference type="EMBL" id="MER9404586.1"/>
    </source>
</evidence>
<dbReference type="NCBIfam" id="TIGR00254">
    <property type="entry name" value="GGDEF"/>
    <property type="match status" value="1"/>
</dbReference>
<protein>
    <submittedName>
        <fullName evidence="5">EAL domain-containing protein</fullName>
    </submittedName>
</protein>
<keyword evidence="1" id="KW-0472">Membrane</keyword>
<name>A0ABV1YYE8_9HYPH</name>
<dbReference type="Pfam" id="PF00990">
    <property type="entry name" value="GGDEF"/>
    <property type="match status" value="1"/>
</dbReference>
<dbReference type="PANTHER" id="PTHR44757:SF2">
    <property type="entry name" value="BIOFILM ARCHITECTURE MAINTENANCE PROTEIN MBAA"/>
    <property type="match status" value="1"/>
</dbReference>
<feature type="transmembrane region" description="Helical" evidence="1">
    <location>
        <begin position="140"/>
        <end position="165"/>
    </location>
</feature>
<dbReference type="Gene3D" id="3.30.450.20">
    <property type="entry name" value="PAS domain"/>
    <property type="match status" value="1"/>
</dbReference>
<dbReference type="SUPFAM" id="SSF141868">
    <property type="entry name" value="EAL domain-like"/>
    <property type="match status" value="1"/>
</dbReference>
<dbReference type="InterPro" id="IPR001633">
    <property type="entry name" value="EAL_dom"/>
</dbReference>
<dbReference type="EMBL" id="JAMYQB010000007">
    <property type="protein sequence ID" value="MER9404586.1"/>
    <property type="molecule type" value="Genomic_DNA"/>
</dbReference>
<evidence type="ECO:0000259" key="3">
    <source>
        <dbReference type="PROSITE" id="PS50887"/>
    </source>
</evidence>
<dbReference type="NCBIfam" id="TIGR00229">
    <property type="entry name" value="sensory_box"/>
    <property type="match status" value="1"/>
</dbReference>
<dbReference type="SUPFAM" id="SSF55785">
    <property type="entry name" value="PYP-like sensor domain (PAS domain)"/>
    <property type="match status" value="1"/>
</dbReference>
<keyword evidence="6" id="KW-1185">Reference proteome</keyword>
<feature type="domain" description="EAL" evidence="2">
    <location>
        <begin position="536"/>
        <end position="786"/>
    </location>
</feature>
<feature type="domain" description="MHYT" evidence="4">
    <location>
        <begin position="12"/>
        <end position="198"/>
    </location>
</feature>
<feature type="transmembrane region" description="Helical" evidence="1">
    <location>
        <begin position="16"/>
        <end position="35"/>
    </location>
</feature>
<sequence>MLTVYNCIVHEHDLRLVALAALICGISSFSAVNLLRHVDRSSERNRYTWLMISATSTGFGIWATHFIAMLAFSPGIPNAYNAELSALSLAASVALTAAGMWIATLRRGTDYALVGGAILGAGIAAMHYIGMAAFEVEGRIVWNTLLVAVSLLAGVTLAALALVVLRRPSMQATIGAAVLLTLAICTLHFIAMGAVSIFPDSSIEISQFTVEPVSQAFAAAAVSLVILVLSAAALWIDLRFRRHKLEAERMHGLANAAVEGLIVCDGTRIVSANDSIAALTGMAPEALNAMLLGDLFGERAAASMSDCSGQAQEAELRSHDGTAIPVELIARSIDYCGKPHSVVAVRDIRERKKAEQEILRLAHFDPLTGLPNRRSFSGRLEAEIAAMNRGGKGGNLALLLLDLDRFKEVNDLFGHGAGDAMLQKVALCASGVLRQGQMLARLGGDEFAIIAPNLSDPQAAGRIAEAVLASMREENRQSVGGGLVSASIGIALYPLDADEPTALVSHADTALYRAKAEGKDTYRYFEASMGAEARDRRVMEHELRQAIARNEFRLVYQPQKEISSGRMVGFEALIRWRHPQRGDVSPATFIPVAEDSGVIIQIGEWVLATACAEAARWKSPLTVAVNVSAVQLHNPNFSRKVHEVLLASGLAPGRLELEITETALVKDMPRALATLRQVKALGVRVAMDDFGTGYSSLSNLRAFPFDKIKIDGSFIKSVDSNGQVAAIVRAVLGLGRGLGLPVLAEGVETLGELKFLDAEACEIGQGYYLGRPSPIEAFSELTGVTAPAGDDAPIKPRSGSILMLEPAAALRSA</sequence>
<comment type="caution">
    <text evidence="5">The sequence shown here is derived from an EMBL/GenBank/DDBJ whole genome shotgun (WGS) entry which is preliminary data.</text>
</comment>
<feature type="domain" description="GGDEF" evidence="3">
    <location>
        <begin position="394"/>
        <end position="527"/>
    </location>
</feature>
<evidence type="ECO:0000259" key="2">
    <source>
        <dbReference type="PROSITE" id="PS50883"/>
    </source>
</evidence>
<feature type="transmembrane region" description="Helical" evidence="1">
    <location>
        <begin position="47"/>
        <end position="72"/>
    </location>
</feature>
<dbReference type="CDD" id="cd01949">
    <property type="entry name" value="GGDEF"/>
    <property type="match status" value="1"/>
</dbReference>
<evidence type="ECO:0000259" key="4">
    <source>
        <dbReference type="PROSITE" id="PS50924"/>
    </source>
</evidence>
<organism evidence="5 6">
    <name type="scientific">Mesorhizobium caraganae</name>
    <dbReference type="NCBI Taxonomy" id="483206"/>
    <lineage>
        <taxon>Bacteria</taxon>
        <taxon>Pseudomonadati</taxon>
        <taxon>Pseudomonadota</taxon>
        <taxon>Alphaproteobacteria</taxon>
        <taxon>Hyphomicrobiales</taxon>
        <taxon>Phyllobacteriaceae</taxon>
        <taxon>Mesorhizobium</taxon>
    </lineage>
</organism>
<keyword evidence="1" id="KW-0812">Transmembrane</keyword>
<dbReference type="PROSITE" id="PS50883">
    <property type="entry name" value="EAL"/>
    <property type="match status" value="1"/>
</dbReference>
<reference evidence="5 6" key="1">
    <citation type="journal article" date="2024" name="Proc. Natl. Acad. Sci. U.S.A.">
        <title>The evolutionary genomics of adaptation to stress in wild rhizobium bacteria.</title>
        <authorList>
            <person name="Kehlet-Delgado H."/>
            <person name="Montoya A.P."/>
            <person name="Jensen K.T."/>
            <person name="Wendlandt C.E."/>
            <person name="Dexheimer C."/>
            <person name="Roberts M."/>
            <person name="Torres Martinez L."/>
            <person name="Friesen M.L."/>
            <person name="Griffitts J.S."/>
            <person name="Porter S.S."/>
        </authorList>
    </citation>
    <scope>NUCLEOTIDE SEQUENCE [LARGE SCALE GENOMIC DNA]</scope>
    <source>
        <strain evidence="5 6">M0641</strain>
    </source>
</reference>
<dbReference type="SMART" id="SM00267">
    <property type="entry name" value="GGDEF"/>
    <property type="match status" value="1"/>
</dbReference>
<dbReference type="CDD" id="cd01948">
    <property type="entry name" value="EAL"/>
    <property type="match status" value="1"/>
</dbReference>
<feature type="transmembrane region" description="Helical" evidence="1">
    <location>
        <begin position="84"/>
        <end position="104"/>
    </location>
</feature>
<dbReference type="InterPro" id="IPR000014">
    <property type="entry name" value="PAS"/>
</dbReference>
<dbReference type="InterPro" id="IPR043128">
    <property type="entry name" value="Rev_trsase/Diguanyl_cyclase"/>
</dbReference>
<accession>A0ABV1YYE8</accession>
<dbReference type="InterPro" id="IPR035965">
    <property type="entry name" value="PAS-like_dom_sf"/>
</dbReference>
<dbReference type="CDD" id="cd00130">
    <property type="entry name" value="PAS"/>
    <property type="match status" value="1"/>
</dbReference>
<dbReference type="SUPFAM" id="SSF55073">
    <property type="entry name" value="Nucleotide cyclase"/>
    <property type="match status" value="1"/>
</dbReference>
<proteinExistence type="predicted"/>
<gene>
    <name evidence="5" type="ORF">NKI36_11050</name>
</gene>
<evidence type="ECO:0000256" key="1">
    <source>
        <dbReference type="PROSITE-ProRule" id="PRU00244"/>
    </source>
</evidence>
<dbReference type="PROSITE" id="PS50887">
    <property type="entry name" value="GGDEF"/>
    <property type="match status" value="1"/>
</dbReference>
<dbReference type="InterPro" id="IPR029787">
    <property type="entry name" value="Nucleotide_cyclase"/>
</dbReference>
<dbReference type="Gene3D" id="3.30.70.270">
    <property type="match status" value="1"/>
</dbReference>
<dbReference type="InterPro" id="IPR000160">
    <property type="entry name" value="GGDEF_dom"/>
</dbReference>
<feature type="transmembrane region" description="Helical" evidence="1">
    <location>
        <begin position="177"/>
        <end position="197"/>
    </location>
</feature>
<dbReference type="Gene3D" id="3.20.20.450">
    <property type="entry name" value="EAL domain"/>
    <property type="match status" value="1"/>
</dbReference>
<dbReference type="SMART" id="SM00052">
    <property type="entry name" value="EAL"/>
    <property type="match status" value="1"/>
</dbReference>
<dbReference type="InterPro" id="IPR052155">
    <property type="entry name" value="Biofilm_reg_signaling"/>
</dbReference>
<feature type="transmembrane region" description="Helical" evidence="1">
    <location>
        <begin position="111"/>
        <end position="134"/>
    </location>
</feature>
<dbReference type="Pfam" id="PF03707">
    <property type="entry name" value="MHYT"/>
    <property type="match status" value="2"/>
</dbReference>
<dbReference type="PROSITE" id="PS50924">
    <property type="entry name" value="MHYT"/>
    <property type="match status" value="1"/>
</dbReference>
<dbReference type="RefSeq" id="WP_352557636.1">
    <property type="nucleotide sequence ID" value="NZ_JAMYQB010000007.1"/>
</dbReference>
<evidence type="ECO:0000313" key="6">
    <source>
        <dbReference type="Proteomes" id="UP001433071"/>
    </source>
</evidence>
<dbReference type="InterPro" id="IPR035919">
    <property type="entry name" value="EAL_sf"/>
</dbReference>
<dbReference type="InterPro" id="IPR005330">
    <property type="entry name" value="MHYT_dom"/>
</dbReference>
<keyword evidence="1" id="KW-1133">Transmembrane helix</keyword>